<comment type="catalytic activity">
    <reaction evidence="6">
        <text>a sn-glycero-3-phosphodiester + H2O = an alcohol + sn-glycerol 3-phosphate + H(+)</text>
        <dbReference type="Rhea" id="RHEA:12969"/>
        <dbReference type="ChEBI" id="CHEBI:15377"/>
        <dbReference type="ChEBI" id="CHEBI:15378"/>
        <dbReference type="ChEBI" id="CHEBI:30879"/>
        <dbReference type="ChEBI" id="CHEBI:57597"/>
        <dbReference type="ChEBI" id="CHEBI:83408"/>
        <dbReference type="EC" id="3.1.4.46"/>
    </reaction>
</comment>
<keyword evidence="4" id="KW-0319">Glycerol metabolism</keyword>
<evidence type="ECO:0000256" key="1">
    <source>
        <dbReference type="ARBA" id="ARBA00007277"/>
    </source>
</evidence>
<evidence type="ECO:0000313" key="8">
    <source>
        <dbReference type="EMBL" id="RKF44214.1"/>
    </source>
</evidence>
<comment type="similarity">
    <text evidence="1">Belongs to the glycerophosphoryl diester phosphodiesterase family.</text>
</comment>
<evidence type="ECO:0000313" key="9">
    <source>
        <dbReference type="Proteomes" id="UP000283709"/>
    </source>
</evidence>
<evidence type="ECO:0000256" key="6">
    <source>
        <dbReference type="ARBA" id="ARBA00047512"/>
    </source>
</evidence>
<dbReference type="PANTHER" id="PTHR43620:SF7">
    <property type="entry name" value="GLYCEROPHOSPHODIESTER PHOSPHODIESTERASE GDPD5-RELATED"/>
    <property type="match status" value="1"/>
</dbReference>
<reference evidence="8 9" key="1">
    <citation type="submission" date="2016-07" db="EMBL/GenBank/DDBJ databases">
        <title>Genome analysis of Burkholderia fungorum ES3-20.</title>
        <authorList>
            <person name="Xu D."/>
            <person name="Yao R."/>
            <person name="Zheng S."/>
        </authorList>
    </citation>
    <scope>NUCLEOTIDE SEQUENCE [LARGE SCALE GENOMIC DNA]</scope>
    <source>
        <strain evidence="8 9">ES3-20</strain>
    </source>
</reference>
<protein>
    <recommendedName>
        <fullName evidence="2">glycerophosphodiester phosphodiesterase</fullName>
        <ecNumber evidence="2">3.1.4.46</ecNumber>
    </recommendedName>
</protein>
<dbReference type="Pfam" id="PF03009">
    <property type="entry name" value="GDPD"/>
    <property type="match status" value="1"/>
</dbReference>
<evidence type="ECO:0000256" key="3">
    <source>
        <dbReference type="ARBA" id="ARBA00022729"/>
    </source>
</evidence>
<keyword evidence="3" id="KW-0732">Signal</keyword>
<evidence type="ECO:0000256" key="5">
    <source>
        <dbReference type="ARBA" id="ARBA00022801"/>
    </source>
</evidence>
<dbReference type="Gene3D" id="3.20.20.190">
    <property type="entry name" value="Phosphatidylinositol (PI) phosphodiesterase"/>
    <property type="match status" value="1"/>
</dbReference>
<proteinExistence type="inferred from homology"/>
<dbReference type="EMBL" id="MCAS01000020">
    <property type="protein sequence ID" value="RKF44214.1"/>
    <property type="molecule type" value="Genomic_DNA"/>
</dbReference>
<dbReference type="Proteomes" id="UP000283709">
    <property type="component" value="Unassembled WGS sequence"/>
</dbReference>
<accession>A0A420GGA7</accession>
<evidence type="ECO:0000256" key="4">
    <source>
        <dbReference type="ARBA" id="ARBA00022798"/>
    </source>
</evidence>
<dbReference type="InterPro" id="IPR030395">
    <property type="entry name" value="GP_PDE_dom"/>
</dbReference>
<organism evidence="8 9">
    <name type="scientific">Paraburkholderia fungorum</name>
    <dbReference type="NCBI Taxonomy" id="134537"/>
    <lineage>
        <taxon>Bacteria</taxon>
        <taxon>Pseudomonadati</taxon>
        <taxon>Pseudomonadota</taxon>
        <taxon>Betaproteobacteria</taxon>
        <taxon>Burkholderiales</taxon>
        <taxon>Burkholderiaceae</taxon>
        <taxon>Paraburkholderia</taxon>
    </lineage>
</organism>
<dbReference type="GO" id="GO:0006629">
    <property type="term" value="P:lipid metabolic process"/>
    <property type="evidence" value="ECO:0007669"/>
    <property type="project" value="InterPro"/>
</dbReference>
<dbReference type="GO" id="GO:0006071">
    <property type="term" value="P:glycerol metabolic process"/>
    <property type="evidence" value="ECO:0007669"/>
    <property type="project" value="UniProtKB-KW"/>
</dbReference>
<sequence length="410" mass="44280">MLMAAGALTACGGSDDLSPASQQRATFATLDGKQPLVIAHRGASGYYPEETLEAYSLAIAMGADVIEPDLVSTRDGVLVARHDITLATSTDIAKHPEFAARKRAGENGDGDPVASDWFVADFTLAELKTLRATSPNHPAAQKYDGQFPIATFQEILDLITVKAKETGKTVAVYPETKNPSYHLQLLKDGKIPARLEDTLMKLINSNGLNSKDAPILVQSFESTSLKYMRSIGSKVKQVQLISAYDVDFKTGKLIYGSEPDHLSYSQPTDWKLAGDKRLFDAMLTPAGLAEIKTYADGIGPWKPMVIPVKCTLDTTGACKDMDGDGKFTGYNDSTSQTATSLLADAHKAGLFVHEYTFRSEPGAYNLPLDVKGDAAAEYQQHFRLGVDGVFSDVADTALAGRARYLKELGR</sequence>
<dbReference type="AlphaFoldDB" id="A0A420GGA7"/>
<name>A0A420GGA7_9BURK</name>
<dbReference type="GO" id="GO:0008889">
    <property type="term" value="F:glycerophosphodiester phosphodiesterase activity"/>
    <property type="evidence" value="ECO:0007669"/>
    <property type="project" value="UniProtKB-EC"/>
</dbReference>
<comment type="caution">
    <text evidence="8">The sequence shown here is derived from an EMBL/GenBank/DDBJ whole genome shotgun (WGS) entry which is preliminary data.</text>
</comment>
<dbReference type="OrthoDB" id="9795622at2"/>
<dbReference type="EC" id="3.1.4.46" evidence="2"/>
<evidence type="ECO:0000256" key="2">
    <source>
        <dbReference type="ARBA" id="ARBA00012247"/>
    </source>
</evidence>
<dbReference type="SUPFAM" id="SSF51695">
    <property type="entry name" value="PLC-like phosphodiesterases"/>
    <property type="match status" value="1"/>
</dbReference>
<keyword evidence="5" id="KW-0378">Hydrolase</keyword>
<evidence type="ECO:0000259" key="7">
    <source>
        <dbReference type="PROSITE" id="PS51704"/>
    </source>
</evidence>
<dbReference type="PROSITE" id="PS51704">
    <property type="entry name" value="GP_PDE"/>
    <property type="match status" value="1"/>
</dbReference>
<dbReference type="PANTHER" id="PTHR43620">
    <property type="entry name" value="GLYCEROPHOSPHORYL DIESTER PHOSPHODIESTERASE"/>
    <property type="match status" value="1"/>
</dbReference>
<feature type="domain" description="GP-PDE" evidence="7">
    <location>
        <begin position="35"/>
        <end position="401"/>
    </location>
</feature>
<dbReference type="InterPro" id="IPR017946">
    <property type="entry name" value="PLC-like_Pdiesterase_TIM-brl"/>
</dbReference>
<gene>
    <name evidence="8" type="ORF">BCY88_29200</name>
</gene>